<organism evidence="1 2">
    <name type="scientific">Ajellomyces capsulatus (strain H88)</name>
    <name type="common">Darling's disease fungus</name>
    <name type="synonym">Histoplasma capsulatum</name>
    <dbReference type="NCBI Taxonomy" id="544711"/>
    <lineage>
        <taxon>Eukaryota</taxon>
        <taxon>Fungi</taxon>
        <taxon>Dikarya</taxon>
        <taxon>Ascomycota</taxon>
        <taxon>Pezizomycotina</taxon>
        <taxon>Eurotiomycetes</taxon>
        <taxon>Eurotiomycetidae</taxon>
        <taxon>Onygenales</taxon>
        <taxon>Ajellomycetaceae</taxon>
        <taxon>Histoplasma</taxon>
    </lineage>
</organism>
<protein>
    <submittedName>
        <fullName evidence="1">Uncharacterized protein</fullName>
    </submittedName>
</protein>
<accession>A0A8A1LT64</accession>
<reference evidence="1" key="1">
    <citation type="submission" date="2021-01" db="EMBL/GenBank/DDBJ databases">
        <title>Chromosome-level genome assembly of a human fungal pathogen reveals clustering of transcriptionally co-regulated genes.</title>
        <authorList>
            <person name="Voorhies M."/>
            <person name="Cohen S."/>
            <person name="Shea T.P."/>
            <person name="Petrus S."/>
            <person name="Munoz J.F."/>
            <person name="Poplawski S."/>
            <person name="Goldman W.E."/>
            <person name="Michael T."/>
            <person name="Cuomo C.A."/>
            <person name="Sil A."/>
            <person name="Beyhan S."/>
        </authorList>
    </citation>
    <scope>NUCLEOTIDE SEQUENCE</scope>
    <source>
        <strain evidence="1">H88</strain>
    </source>
</reference>
<evidence type="ECO:0000313" key="2">
    <source>
        <dbReference type="Proteomes" id="UP000663419"/>
    </source>
</evidence>
<evidence type="ECO:0000313" key="1">
    <source>
        <dbReference type="EMBL" id="QSS56490.1"/>
    </source>
</evidence>
<sequence>MSLEQVQQIVATKWNHCRGIGNDLSVLVKSRVCCIMDWKPIWFEFPRENFNVNFILVILSPQNNSTQKAQLTFTPTPQISFSPKRQDNRIERWLLT</sequence>
<gene>
    <name evidence="1" type="ORF">I7I53_04717</name>
</gene>
<name>A0A8A1LT64_AJEC8</name>
<dbReference type="VEuPathDB" id="FungiDB:I7I53_04717"/>
<dbReference type="AlphaFoldDB" id="A0A8A1LT64"/>
<dbReference type="Proteomes" id="UP000663419">
    <property type="component" value="Chromosome 5"/>
</dbReference>
<proteinExistence type="predicted"/>
<dbReference type="EMBL" id="CP069106">
    <property type="protein sequence ID" value="QSS56490.1"/>
    <property type="molecule type" value="Genomic_DNA"/>
</dbReference>